<organism evidence="1 2">
    <name type="scientific">Bodo saltans</name>
    <name type="common">Flagellated protozoan</name>
    <dbReference type="NCBI Taxonomy" id="75058"/>
    <lineage>
        <taxon>Eukaryota</taxon>
        <taxon>Discoba</taxon>
        <taxon>Euglenozoa</taxon>
        <taxon>Kinetoplastea</taxon>
        <taxon>Metakinetoplastina</taxon>
        <taxon>Eubodonida</taxon>
        <taxon>Bodonidae</taxon>
        <taxon>Bodo</taxon>
    </lineage>
</organism>
<reference evidence="2" key="1">
    <citation type="submission" date="2015-09" db="EMBL/GenBank/DDBJ databases">
        <authorList>
            <consortium name="Pathogen Informatics"/>
        </authorList>
    </citation>
    <scope>NUCLEOTIDE SEQUENCE [LARGE SCALE GENOMIC DNA]</scope>
    <source>
        <strain evidence="2">Lake Konstanz</strain>
    </source>
</reference>
<proteinExistence type="predicted"/>
<dbReference type="EMBL" id="CYKH01000262">
    <property type="protein sequence ID" value="CUF19233.1"/>
    <property type="molecule type" value="Genomic_DNA"/>
</dbReference>
<gene>
    <name evidence="1" type="ORF">BSAL_59965</name>
</gene>
<evidence type="ECO:0000313" key="1">
    <source>
        <dbReference type="EMBL" id="CUF19233.1"/>
    </source>
</evidence>
<protein>
    <submittedName>
        <fullName evidence="1">Uncharacterized protein</fullName>
    </submittedName>
</protein>
<dbReference type="Proteomes" id="UP000051952">
    <property type="component" value="Unassembled WGS sequence"/>
</dbReference>
<accession>A0A0S4IQ02</accession>
<name>A0A0S4IQ02_BODSA</name>
<dbReference type="VEuPathDB" id="TriTrypDB:BSAL_59965"/>
<evidence type="ECO:0000313" key="2">
    <source>
        <dbReference type="Proteomes" id="UP000051952"/>
    </source>
</evidence>
<sequence>MLHRQRDSMPYNTSSRTLWRVPVTSVCARLHEDFLGDLKNRLQVHFRLSKAFVMIRKNIASIPGVYFPEGLVVGDVFACHFNAKGRTPRHMLTALTFLSRCQKDLREIMEYPTSTASGPIPAVDNVDCVPSPLLLVAGVASSIAHCGILGPAHLSSFSVISPGTTQSTFMCRTAYANKLPLALTWRAVDVARQQLAIQKRMPRNDSTAERERDYSFQPFAQVIQPGEAPNVSHAFTGDLL</sequence>
<dbReference type="AlphaFoldDB" id="A0A0S4IQ02"/>
<keyword evidence="2" id="KW-1185">Reference proteome</keyword>